<dbReference type="PANTHER" id="PTHR46033">
    <property type="entry name" value="PROTEIN MAIN-LIKE 2"/>
    <property type="match status" value="1"/>
</dbReference>
<keyword evidence="4" id="KW-1185">Reference proteome</keyword>
<dbReference type="GO" id="GO:0010073">
    <property type="term" value="P:meristem maintenance"/>
    <property type="evidence" value="ECO:0007669"/>
    <property type="project" value="InterPro"/>
</dbReference>
<protein>
    <recommendedName>
        <fullName evidence="2">Aminotransferase-like plant mobile domain-containing protein</fullName>
    </recommendedName>
</protein>
<comment type="caution">
    <text evidence="3">The sequence shown here is derived from an EMBL/GenBank/DDBJ whole genome shotgun (WGS) entry which is preliminary data.</text>
</comment>
<evidence type="ECO:0000259" key="2">
    <source>
        <dbReference type="Pfam" id="PF10536"/>
    </source>
</evidence>
<evidence type="ECO:0000313" key="4">
    <source>
        <dbReference type="Proteomes" id="UP000289738"/>
    </source>
</evidence>
<organism evidence="3 4">
    <name type="scientific">Arachis hypogaea</name>
    <name type="common">Peanut</name>
    <dbReference type="NCBI Taxonomy" id="3818"/>
    <lineage>
        <taxon>Eukaryota</taxon>
        <taxon>Viridiplantae</taxon>
        <taxon>Streptophyta</taxon>
        <taxon>Embryophyta</taxon>
        <taxon>Tracheophyta</taxon>
        <taxon>Spermatophyta</taxon>
        <taxon>Magnoliopsida</taxon>
        <taxon>eudicotyledons</taxon>
        <taxon>Gunneridae</taxon>
        <taxon>Pentapetalae</taxon>
        <taxon>rosids</taxon>
        <taxon>fabids</taxon>
        <taxon>Fabales</taxon>
        <taxon>Fabaceae</taxon>
        <taxon>Papilionoideae</taxon>
        <taxon>50 kb inversion clade</taxon>
        <taxon>dalbergioids sensu lato</taxon>
        <taxon>Dalbergieae</taxon>
        <taxon>Pterocarpus clade</taxon>
        <taxon>Arachis</taxon>
    </lineage>
</organism>
<feature type="domain" description="Aminotransferase-like plant mobile" evidence="2">
    <location>
        <begin position="62"/>
        <end position="144"/>
    </location>
</feature>
<reference evidence="3 4" key="1">
    <citation type="submission" date="2019-01" db="EMBL/GenBank/DDBJ databases">
        <title>Sequencing of cultivated peanut Arachis hypogaea provides insights into genome evolution and oil improvement.</title>
        <authorList>
            <person name="Chen X."/>
        </authorList>
    </citation>
    <scope>NUCLEOTIDE SEQUENCE [LARGE SCALE GENOMIC DNA]</scope>
    <source>
        <strain evidence="4">cv. Fuhuasheng</strain>
        <tissue evidence="3">Leaves</tissue>
    </source>
</reference>
<dbReference type="EMBL" id="SDMP01000003">
    <property type="protein sequence ID" value="RYR65197.1"/>
    <property type="molecule type" value="Genomic_DNA"/>
</dbReference>
<proteinExistence type="predicted"/>
<dbReference type="Pfam" id="PF10536">
    <property type="entry name" value="PMD"/>
    <property type="match status" value="1"/>
</dbReference>
<sequence>MARQAGNDGVINRLNETSHYTGAADFQFSCVMFISHTLPPLNAIVPYLAEARFGDTVPLRDFTFDNFLILALVERWRLETHMFHLPWGDVTITLQDVAYHLGLRAHGNPVGGCLRDIGQWYNTETWAMVEQLLGARPPLVAQQAAQRKESFTLKLVWLHWLDCSGRVETSTSPESCTIGYPSTSYGSMSLHRGCTTTHPALQALCPHWFREEDEWGTWLSAVPIVCFNIIQFYYVDRVKRQFNGEQPVLGIPVNLDRYERVRLFYLFNVFNIRYLITTGRGEYVWWPERLQQWYDGRRQRFESGHKITVHYTVDARSTVEYYDWWRGACRVRHLSGQEVLEDPRLVELPHDVQPTVSQPRDDLTLPRGMPDRRRCAREVKEDTRRPARRERGQRERRPNEPIRRERVRPRRAWGDTDSEEEAEFDHHEDEGQVPVHGVVPQKAPTPPRPPPPLWHGAWHSSGSGWHEGTPSMTQHEEDVFLDEIMIDDSFLHTVRNPSWIG</sequence>
<feature type="region of interest" description="Disordered" evidence="1">
    <location>
        <begin position="350"/>
        <end position="473"/>
    </location>
</feature>
<evidence type="ECO:0000256" key="1">
    <source>
        <dbReference type="SAM" id="MobiDB-lite"/>
    </source>
</evidence>
<dbReference type="InterPro" id="IPR044824">
    <property type="entry name" value="MAIN-like"/>
</dbReference>
<accession>A0A445DPU1</accession>
<dbReference type="InterPro" id="IPR019557">
    <property type="entry name" value="AminoTfrase-like_pln_mobile"/>
</dbReference>
<evidence type="ECO:0000313" key="3">
    <source>
        <dbReference type="EMBL" id="RYR65197.1"/>
    </source>
</evidence>
<dbReference type="AlphaFoldDB" id="A0A445DPU1"/>
<dbReference type="Proteomes" id="UP000289738">
    <property type="component" value="Chromosome A03"/>
</dbReference>
<feature type="compositionally biased region" description="Pro residues" evidence="1">
    <location>
        <begin position="443"/>
        <end position="453"/>
    </location>
</feature>
<gene>
    <name evidence="3" type="ORF">Ahy_A03g011164</name>
</gene>
<name>A0A445DPU1_ARAHY</name>
<feature type="compositionally biased region" description="Basic and acidic residues" evidence="1">
    <location>
        <begin position="359"/>
        <end position="404"/>
    </location>
</feature>
<dbReference type="PANTHER" id="PTHR46033:SF8">
    <property type="entry name" value="PROTEIN MAINTENANCE OF MERISTEMS-LIKE"/>
    <property type="match status" value="1"/>
</dbReference>